<feature type="compositionally biased region" description="Basic and acidic residues" evidence="1">
    <location>
        <begin position="9"/>
        <end position="22"/>
    </location>
</feature>
<evidence type="ECO:0000313" key="4">
    <source>
        <dbReference type="Proteomes" id="UP000697710"/>
    </source>
</evidence>
<proteinExistence type="predicted"/>
<dbReference type="AlphaFoldDB" id="A0A956M2P9"/>
<dbReference type="GO" id="GO:0008654">
    <property type="term" value="P:phospholipid biosynthetic process"/>
    <property type="evidence" value="ECO:0007669"/>
    <property type="project" value="InterPro"/>
</dbReference>
<feature type="transmembrane region" description="Helical" evidence="2">
    <location>
        <begin position="53"/>
        <end position="71"/>
    </location>
</feature>
<evidence type="ECO:0000256" key="1">
    <source>
        <dbReference type="SAM" id="MobiDB-lite"/>
    </source>
</evidence>
<reference evidence="3" key="2">
    <citation type="journal article" date="2021" name="Microbiome">
        <title>Successional dynamics and alternative stable states in a saline activated sludge microbial community over 9 years.</title>
        <authorList>
            <person name="Wang Y."/>
            <person name="Ye J."/>
            <person name="Ju F."/>
            <person name="Liu L."/>
            <person name="Boyd J.A."/>
            <person name="Deng Y."/>
            <person name="Parks D.H."/>
            <person name="Jiang X."/>
            <person name="Yin X."/>
            <person name="Woodcroft B.J."/>
            <person name="Tyson G.W."/>
            <person name="Hugenholtz P."/>
            <person name="Polz M.F."/>
            <person name="Zhang T."/>
        </authorList>
    </citation>
    <scope>NUCLEOTIDE SEQUENCE</scope>
    <source>
        <strain evidence="3">HKST-UBA01</strain>
    </source>
</reference>
<feature type="transmembrane region" description="Helical" evidence="2">
    <location>
        <begin position="176"/>
        <end position="193"/>
    </location>
</feature>
<sequence>MVASPGEPSPDRAAAKGAEHARRTTKALLADPEKRVLTWIAARLPRWVLPDHLSLLALVGAAMIAACYMLSNIRAGWLWGANFGLFVHWLGDSLDGTLARHRKIERPKYGFYVDHLADALATVAIGVGLGVSPFMLLSVGFGIVIGYLVLSINVYLETIVRGQFRFGYGVIGPTEARILLILLNTIAVFTPPLDFSVTFFGRTVGLTFFDVLGTLGALGMILMLARRAIRNLRELAQLEPANRRRE</sequence>
<evidence type="ECO:0000313" key="3">
    <source>
        <dbReference type="EMBL" id="MCA9728840.1"/>
    </source>
</evidence>
<organism evidence="3 4">
    <name type="scientific">Eiseniibacteriota bacterium</name>
    <dbReference type="NCBI Taxonomy" id="2212470"/>
    <lineage>
        <taxon>Bacteria</taxon>
        <taxon>Candidatus Eiseniibacteriota</taxon>
    </lineage>
</organism>
<dbReference type="EMBL" id="JAGQHR010000491">
    <property type="protein sequence ID" value="MCA9728840.1"/>
    <property type="molecule type" value="Genomic_DNA"/>
</dbReference>
<feature type="transmembrane region" description="Helical" evidence="2">
    <location>
        <begin position="199"/>
        <end position="225"/>
    </location>
</feature>
<feature type="transmembrane region" description="Helical" evidence="2">
    <location>
        <begin position="135"/>
        <end position="156"/>
    </location>
</feature>
<keyword evidence="2" id="KW-0812">Transmembrane</keyword>
<gene>
    <name evidence="3" type="ORF">KC729_14210</name>
</gene>
<dbReference type="GO" id="GO:0016780">
    <property type="term" value="F:phosphotransferase activity, for other substituted phosphate groups"/>
    <property type="evidence" value="ECO:0007669"/>
    <property type="project" value="InterPro"/>
</dbReference>
<feature type="transmembrane region" description="Helical" evidence="2">
    <location>
        <begin position="111"/>
        <end position="129"/>
    </location>
</feature>
<dbReference type="Pfam" id="PF01066">
    <property type="entry name" value="CDP-OH_P_transf"/>
    <property type="match status" value="1"/>
</dbReference>
<evidence type="ECO:0000256" key="2">
    <source>
        <dbReference type="SAM" id="Phobius"/>
    </source>
</evidence>
<dbReference type="InterPro" id="IPR043130">
    <property type="entry name" value="CDP-OH_PTrfase_TM_dom"/>
</dbReference>
<accession>A0A956M2P9</accession>
<feature type="region of interest" description="Disordered" evidence="1">
    <location>
        <begin position="1"/>
        <end position="24"/>
    </location>
</feature>
<reference evidence="3" key="1">
    <citation type="submission" date="2020-04" db="EMBL/GenBank/DDBJ databases">
        <authorList>
            <person name="Zhang T."/>
        </authorList>
    </citation>
    <scope>NUCLEOTIDE SEQUENCE</scope>
    <source>
        <strain evidence="3">HKST-UBA01</strain>
    </source>
</reference>
<dbReference type="Gene3D" id="1.20.120.1760">
    <property type="match status" value="1"/>
</dbReference>
<name>A0A956M2P9_UNCEI</name>
<dbReference type="Proteomes" id="UP000697710">
    <property type="component" value="Unassembled WGS sequence"/>
</dbReference>
<keyword evidence="2" id="KW-1133">Transmembrane helix</keyword>
<protein>
    <submittedName>
        <fullName evidence="3">CDP-alcohol phosphatidyltransferase family protein</fullName>
    </submittedName>
</protein>
<keyword evidence="2" id="KW-0472">Membrane</keyword>
<comment type="caution">
    <text evidence="3">The sequence shown here is derived from an EMBL/GenBank/DDBJ whole genome shotgun (WGS) entry which is preliminary data.</text>
</comment>
<dbReference type="GO" id="GO:0016020">
    <property type="term" value="C:membrane"/>
    <property type="evidence" value="ECO:0007669"/>
    <property type="project" value="InterPro"/>
</dbReference>
<dbReference type="InterPro" id="IPR000462">
    <property type="entry name" value="CDP-OH_P_trans"/>
</dbReference>